<proteinExistence type="predicted"/>
<reference evidence="1" key="2">
    <citation type="journal article" date="2023" name="IMA Fungus">
        <title>Comparative genomic study of the Penicillium genus elucidates a diverse pangenome and 15 lateral gene transfer events.</title>
        <authorList>
            <person name="Petersen C."/>
            <person name="Sorensen T."/>
            <person name="Nielsen M.R."/>
            <person name="Sondergaard T.E."/>
            <person name="Sorensen J.L."/>
            <person name="Fitzpatrick D.A."/>
            <person name="Frisvad J.C."/>
            <person name="Nielsen K.L."/>
        </authorList>
    </citation>
    <scope>NUCLEOTIDE SEQUENCE</scope>
    <source>
        <strain evidence="1">IBT 30069</strain>
    </source>
</reference>
<dbReference type="Proteomes" id="UP001149165">
    <property type="component" value="Unassembled WGS sequence"/>
</dbReference>
<name>A0A9W9EKS4_9EURO</name>
<comment type="caution">
    <text evidence="1">The sequence shown here is derived from an EMBL/GenBank/DDBJ whole genome shotgun (WGS) entry which is preliminary data.</text>
</comment>
<dbReference type="EMBL" id="JAPQKH010000008">
    <property type="protein sequence ID" value="KAJ5083618.1"/>
    <property type="molecule type" value="Genomic_DNA"/>
</dbReference>
<organism evidence="1 2">
    <name type="scientific">Penicillium angulare</name>
    <dbReference type="NCBI Taxonomy" id="116970"/>
    <lineage>
        <taxon>Eukaryota</taxon>
        <taxon>Fungi</taxon>
        <taxon>Dikarya</taxon>
        <taxon>Ascomycota</taxon>
        <taxon>Pezizomycotina</taxon>
        <taxon>Eurotiomycetes</taxon>
        <taxon>Eurotiomycetidae</taxon>
        <taxon>Eurotiales</taxon>
        <taxon>Aspergillaceae</taxon>
        <taxon>Penicillium</taxon>
    </lineage>
</organism>
<sequence>MSTQTTDTADTTDTQDRARVMQHLYSLAVAGQTENVKNFINEFIIDQFRKLQQNAQLTWFDQSIFNKEQEKRRFAITYRARVVAYGAVSAMETLRDLAIAEAAFVHRDVLGPSPRDIAYVIVSAKQDEGLAVEFLEKKSDCDDLKPVLEDGLHHIELNNIELNKDGAETAFRDLLEHCLEFAH</sequence>
<evidence type="ECO:0000313" key="1">
    <source>
        <dbReference type="EMBL" id="KAJ5083618.1"/>
    </source>
</evidence>
<gene>
    <name evidence="1" type="ORF">N7456_013045</name>
</gene>
<keyword evidence="2" id="KW-1185">Reference proteome</keyword>
<accession>A0A9W9EKS4</accession>
<dbReference type="OrthoDB" id="10590820at2759"/>
<reference evidence="1" key="1">
    <citation type="submission" date="2022-11" db="EMBL/GenBank/DDBJ databases">
        <authorList>
            <person name="Petersen C."/>
        </authorList>
    </citation>
    <scope>NUCLEOTIDE SEQUENCE</scope>
    <source>
        <strain evidence="1">IBT 30069</strain>
    </source>
</reference>
<dbReference type="AlphaFoldDB" id="A0A9W9EKS4"/>
<evidence type="ECO:0000313" key="2">
    <source>
        <dbReference type="Proteomes" id="UP001149165"/>
    </source>
</evidence>
<protein>
    <submittedName>
        <fullName evidence="1">Uncharacterized protein</fullName>
    </submittedName>
</protein>